<protein>
    <submittedName>
        <fullName evidence="1">Uncharacterized protein</fullName>
    </submittedName>
</protein>
<evidence type="ECO:0000313" key="2">
    <source>
        <dbReference type="Proteomes" id="UP000031327"/>
    </source>
</evidence>
<proteinExistence type="predicted"/>
<reference evidence="1 2" key="1">
    <citation type="submission" date="2014-12" db="EMBL/GenBank/DDBJ databases">
        <title>Draft Genome Sequence of Pseudoalteromonas luteoviolacea HI1.</title>
        <authorList>
            <person name="Asahina A.Y."/>
            <person name="Hadfield M.G."/>
        </authorList>
    </citation>
    <scope>NUCLEOTIDE SEQUENCE [LARGE SCALE GENOMIC DNA]</scope>
    <source>
        <strain evidence="1 2">HI1</strain>
    </source>
</reference>
<dbReference type="AlphaFoldDB" id="A0A0C1MMH6"/>
<name>A0A0C1MMH6_9GAMM</name>
<comment type="caution">
    <text evidence="1">The sequence shown here is derived from an EMBL/GenBank/DDBJ whole genome shotgun (WGS) entry which is preliminary data.</text>
</comment>
<evidence type="ECO:0000313" key="1">
    <source>
        <dbReference type="EMBL" id="KID58259.1"/>
    </source>
</evidence>
<dbReference type="OrthoDB" id="5830125at2"/>
<organism evidence="1 2">
    <name type="scientific">Pseudoalteromonas luteoviolacea</name>
    <dbReference type="NCBI Taxonomy" id="43657"/>
    <lineage>
        <taxon>Bacteria</taxon>
        <taxon>Pseudomonadati</taxon>
        <taxon>Pseudomonadota</taxon>
        <taxon>Gammaproteobacteria</taxon>
        <taxon>Alteromonadales</taxon>
        <taxon>Pseudoalteromonadaceae</taxon>
        <taxon>Pseudoalteromonas</taxon>
    </lineage>
</organism>
<dbReference type="RefSeq" id="WP_039608552.1">
    <property type="nucleotide sequence ID" value="NZ_JWIC01000004.1"/>
</dbReference>
<dbReference type="Proteomes" id="UP000031327">
    <property type="component" value="Unassembled WGS sequence"/>
</dbReference>
<accession>A0A0C1MMH6</accession>
<gene>
    <name evidence="1" type="ORF">JF50_06150</name>
</gene>
<dbReference type="EMBL" id="JWIC01000004">
    <property type="protein sequence ID" value="KID58259.1"/>
    <property type="molecule type" value="Genomic_DNA"/>
</dbReference>
<sequence>MSLEQDIANVVSAAEQLTGIVDTKIEDINTTVNNKVAEMNSQVAVKKNEIDTAISQQVQRVDTALENKQILGDGGRGTKSVAIASFFTNEGGATNMHLKLPFKIDRHNSMFHLNIYGYEYGKNNIVDATFTGYCYADNNRLHQSKTAGTHEPVVYVGTDQHVYLRITLESQYYLTLSVDSVYVGNGKVLKPGDVQFISSTEAQL</sequence>